<feature type="region of interest" description="Disordered" evidence="2">
    <location>
        <begin position="519"/>
        <end position="544"/>
    </location>
</feature>
<dbReference type="Proteomes" id="UP000187203">
    <property type="component" value="Unassembled WGS sequence"/>
</dbReference>
<protein>
    <recommendedName>
        <fullName evidence="3">Rho termination factor-like N-terminal domain-containing protein</fullName>
    </recommendedName>
</protein>
<dbReference type="GO" id="GO:0006353">
    <property type="term" value="P:DNA-templated transcription termination"/>
    <property type="evidence" value="ECO:0007669"/>
    <property type="project" value="InterPro"/>
</dbReference>
<evidence type="ECO:0000256" key="1">
    <source>
        <dbReference type="SAM" id="Coils"/>
    </source>
</evidence>
<feature type="domain" description="Rho termination factor-like N-terminal" evidence="3">
    <location>
        <begin position="759"/>
        <end position="788"/>
    </location>
</feature>
<dbReference type="EMBL" id="AWUE01021464">
    <property type="protein sequence ID" value="OMO62141.1"/>
    <property type="molecule type" value="Genomic_DNA"/>
</dbReference>
<organism evidence="4 5">
    <name type="scientific">Corchorus olitorius</name>
    <dbReference type="NCBI Taxonomy" id="93759"/>
    <lineage>
        <taxon>Eukaryota</taxon>
        <taxon>Viridiplantae</taxon>
        <taxon>Streptophyta</taxon>
        <taxon>Embryophyta</taxon>
        <taxon>Tracheophyta</taxon>
        <taxon>Spermatophyta</taxon>
        <taxon>Magnoliopsida</taxon>
        <taxon>eudicotyledons</taxon>
        <taxon>Gunneridae</taxon>
        <taxon>Pentapetalae</taxon>
        <taxon>rosids</taxon>
        <taxon>malvids</taxon>
        <taxon>Malvales</taxon>
        <taxon>Malvaceae</taxon>
        <taxon>Grewioideae</taxon>
        <taxon>Apeibeae</taxon>
        <taxon>Corchorus</taxon>
    </lineage>
</organism>
<accession>A0A1R3GVU8</accession>
<dbReference type="Gene3D" id="1.10.720.10">
    <property type="match status" value="1"/>
</dbReference>
<reference evidence="5" key="1">
    <citation type="submission" date="2013-09" db="EMBL/GenBank/DDBJ databases">
        <title>Corchorus olitorius genome sequencing.</title>
        <authorList>
            <person name="Alam M."/>
            <person name="Haque M.S."/>
            <person name="Islam M.S."/>
            <person name="Emdad E.M."/>
            <person name="Islam M.M."/>
            <person name="Ahmed B."/>
            <person name="Halim A."/>
            <person name="Hossen Q.M.M."/>
            <person name="Hossain M.Z."/>
            <person name="Ahmed R."/>
            <person name="Khan M.M."/>
            <person name="Islam R."/>
            <person name="Rashid M.M."/>
            <person name="Khan S.A."/>
            <person name="Rahman M.S."/>
            <person name="Alam M."/>
            <person name="Yahiya A.S."/>
            <person name="Khan M.S."/>
            <person name="Azam M.S."/>
            <person name="Haque T."/>
            <person name="Lashkar M.Z.H."/>
            <person name="Akhand A.I."/>
            <person name="Morshed G."/>
            <person name="Roy S."/>
            <person name="Uddin K.S."/>
            <person name="Rabeya T."/>
            <person name="Hossain A.S."/>
            <person name="Chowdhury A."/>
            <person name="Snigdha A.R."/>
            <person name="Mortoza M.S."/>
            <person name="Matin S.A."/>
            <person name="Hoque S.M.E."/>
            <person name="Islam M.K."/>
            <person name="Roy D.K."/>
            <person name="Haider R."/>
            <person name="Moosa M.M."/>
            <person name="Elias S.M."/>
            <person name="Hasan A.M."/>
            <person name="Jahan S."/>
            <person name="Shafiuddin M."/>
            <person name="Mahmood N."/>
            <person name="Shommy N.S."/>
        </authorList>
    </citation>
    <scope>NUCLEOTIDE SEQUENCE [LARGE SCALE GENOMIC DNA]</scope>
    <source>
        <strain evidence="5">cv. O-4</strain>
    </source>
</reference>
<feature type="coiled-coil region" evidence="1">
    <location>
        <begin position="47"/>
        <end position="108"/>
    </location>
</feature>
<evidence type="ECO:0000256" key="2">
    <source>
        <dbReference type="SAM" id="MobiDB-lite"/>
    </source>
</evidence>
<gene>
    <name evidence="4" type="ORF">COLO4_33204</name>
</gene>
<evidence type="ECO:0000313" key="4">
    <source>
        <dbReference type="EMBL" id="OMO62141.1"/>
    </source>
</evidence>
<dbReference type="InterPro" id="IPR036269">
    <property type="entry name" value="Rho_N_sf"/>
</dbReference>
<keyword evidence="5" id="KW-1185">Reference proteome</keyword>
<feature type="region of interest" description="Disordered" evidence="2">
    <location>
        <begin position="470"/>
        <end position="493"/>
    </location>
</feature>
<dbReference type="OrthoDB" id="1065581at2759"/>
<comment type="caution">
    <text evidence="4">The sequence shown here is derived from an EMBL/GenBank/DDBJ whole genome shotgun (WGS) entry which is preliminary data.</text>
</comment>
<name>A0A1R3GVU8_9ROSI</name>
<dbReference type="AlphaFoldDB" id="A0A1R3GVU8"/>
<proteinExistence type="predicted"/>
<keyword evidence="1" id="KW-0175">Coiled coil</keyword>
<evidence type="ECO:0000313" key="5">
    <source>
        <dbReference type="Proteomes" id="UP000187203"/>
    </source>
</evidence>
<sequence>MASDLWGPFFPEEASSPGVGAGWQCDFYFGYGFDVIEENAMNEKSCIQVLSILIKKADTEIDELEKDLVLLQSELAWAEHEEWSEICCNALRAKIDGLEISIRKLRNKDENDIEVYLLTHTEPAEKLHEIIKALLKSFCHEKDKQNEQPLDVVVLNSSRGSPEQAADPHKNQNKSASYSYVVAKEEIDGSSVIATENCASSKPSTELEEKKPETQLSNANVNGLILHPLAPAADQFDEKKFITNLDLEATKKQGTKACGRTLNDKRMIQHSSSMFAHKSMHNLDKTKVKLNEKLKAFEPFTGISLLLLCLIYKDSAAQIVNTLDLDASKLSTGHLNKKIKLSASSLKIVSEEATVRTSISEADISILDSSSNTMGKGGDLCKKAKDDQAADIIAKDLVSVASEQTPGHSNEMKKLCEHGLKVNGCKVQEHTGETKLSNSFLNHEHKGNILRSDKPANALVKTISPDTLRLETGLNGKGNNSDSRSGAFGQAESLTSDMEQKLCEFAVKPARKRGIKELKCASTDKKGPTGSVSKAEGKKKGSLQVKQKEAALSNNDHSALTSLIELQDESGKDKNILEMDGKARLEEVEIAEIVARDEEPVMNLYMRPQRGKVKTVETSMEPISARVDEFSLNSKENVSGPSTVRKRLWRYADNHTLNYSLSGKIVQKKVQHRQCEAEEQSMRLDASQNMLSPPKKKCKISSVPIIVEIRGSSFQMNISKLHGDLNASTDKKDFSISEARVDDSGAKGVIPQSFDTSNLKKMKLCDLRAIAKAQKLANYSSLRKEDLVRQLENMLSC</sequence>
<dbReference type="SUPFAM" id="SSF68912">
    <property type="entry name" value="Rho N-terminal domain-like"/>
    <property type="match status" value="1"/>
</dbReference>
<evidence type="ECO:0000259" key="3">
    <source>
        <dbReference type="Pfam" id="PF07498"/>
    </source>
</evidence>
<dbReference type="Pfam" id="PF07498">
    <property type="entry name" value="Rho_N"/>
    <property type="match status" value="1"/>
</dbReference>
<dbReference type="InterPro" id="IPR011112">
    <property type="entry name" value="Rho-like_N"/>
</dbReference>